<dbReference type="InterPro" id="IPR050482">
    <property type="entry name" value="Sensor_HK_TwoCompSys"/>
</dbReference>
<keyword evidence="13" id="KW-0408">Iron</keyword>
<keyword evidence="19" id="KW-0732">Signal</keyword>
<feature type="transmembrane region" description="Helical" evidence="18">
    <location>
        <begin position="107"/>
        <end position="124"/>
    </location>
</feature>
<keyword evidence="12" id="KW-0067">ATP-binding</keyword>
<keyword evidence="11" id="KW-0418">Kinase</keyword>
<name>A0A2V5KME0_9BACL</name>
<protein>
    <recommendedName>
        <fullName evidence="5">Oxygen sensor histidine kinase NreB</fullName>
        <ecNumber evidence="4">2.7.13.3</ecNumber>
    </recommendedName>
    <alternativeName>
        <fullName evidence="17">Nitrogen regulation protein B</fullName>
    </alternativeName>
</protein>
<dbReference type="Pfam" id="PF07730">
    <property type="entry name" value="HisKA_3"/>
    <property type="match status" value="1"/>
</dbReference>
<gene>
    <name evidence="21" type="ORF">DLM86_04830</name>
</gene>
<dbReference type="PROSITE" id="PS50109">
    <property type="entry name" value="HIS_KIN"/>
    <property type="match status" value="1"/>
</dbReference>
<evidence type="ECO:0000256" key="14">
    <source>
        <dbReference type="ARBA" id="ARBA00023012"/>
    </source>
</evidence>
<keyword evidence="22" id="KW-1185">Reference proteome</keyword>
<feature type="transmembrane region" description="Helical" evidence="18">
    <location>
        <begin position="195"/>
        <end position="213"/>
    </location>
</feature>
<keyword evidence="18" id="KW-0472">Membrane</keyword>
<feature type="transmembrane region" description="Helical" evidence="18">
    <location>
        <begin position="136"/>
        <end position="157"/>
    </location>
</feature>
<dbReference type="GO" id="GO:0000155">
    <property type="term" value="F:phosphorelay sensor kinase activity"/>
    <property type="evidence" value="ECO:0007669"/>
    <property type="project" value="InterPro"/>
</dbReference>
<dbReference type="RefSeq" id="WP_110838838.1">
    <property type="nucleotide sequence ID" value="NZ_QJVJ01000002.1"/>
</dbReference>
<dbReference type="Gene3D" id="1.20.5.1930">
    <property type="match status" value="1"/>
</dbReference>
<evidence type="ECO:0000256" key="3">
    <source>
        <dbReference type="ARBA" id="ARBA00004496"/>
    </source>
</evidence>
<evidence type="ECO:0000256" key="18">
    <source>
        <dbReference type="SAM" id="Phobius"/>
    </source>
</evidence>
<evidence type="ECO:0000256" key="13">
    <source>
        <dbReference type="ARBA" id="ARBA00023004"/>
    </source>
</evidence>
<dbReference type="InterPro" id="IPR003594">
    <property type="entry name" value="HATPase_dom"/>
</dbReference>
<feature type="transmembrane region" description="Helical" evidence="18">
    <location>
        <begin position="264"/>
        <end position="284"/>
    </location>
</feature>
<evidence type="ECO:0000256" key="16">
    <source>
        <dbReference type="ARBA" id="ARBA00024827"/>
    </source>
</evidence>
<keyword evidence="8" id="KW-0808">Transferase</keyword>
<dbReference type="GO" id="GO:0005524">
    <property type="term" value="F:ATP binding"/>
    <property type="evidence" value="ECO:0007669"/>
    <property type="project" value="UniProtKB-KW"/>
</dbReference>
<dbReference type="CDD" id="cd16917">
    <property type="entry name" value="HATPase_UhpB-NarQ-NarX-like"/>
    <property type="match status" value="1"/>
</dbReference>
<evidence type="ECO:0000256" key="11">
    <source>
        <dbReference type="ARBA" id="ARBA00022777"/>
    </source>
</evidence>
<dbReference type="InterPro" id="IPR036890">
    <property type="entry name" value="HATPase_C_sf"/>
</dbReference>
<evidence type="ECO:0000259" key="20">
    <source>
        <dbReference type="PROSITE" id="PS50109"/>
    </source>
</evidence>
<feature type="transmembrane region" description="Helical" evidence="18">
    <location>
        <begin position="169"/>
        <end position="189"/>
    </location>
</feature>
<evidence type="ECO:0000256" key="8">
    <source>
        <dbReference type="ARBA" id="ARBA00022679"/>
    </source>
</evidence>
<keyword evidence="9" id="KW-0479">Metal-binding</keyword>
<dbReference type="GO" id="GO:0005737">
    <property type="term" value="C:cytoplasm"/>
    <property type="evidence" value="ECO:0007669"/>
    <property type="project" value="UniProtKB-SubCell"/>
</dbReference>
<evidence type="ECO:0000256" key="5">
    <source>
        <dbReference type="ARBA" id="ARBA00017322"/>
    </source>
</evidence>
<proteinExistence type="predicted"/>
<evidence type="ECO:0000313" key="22">
    <source>
        <dbReference type="Proteomes" id="UP000247476"/>
    </source>
</evidence>
<dbReference type="InterPro" id="IPR005467">
    <property type="entry name" value="His_kinase_dom"/>
</dbReference>
<evidence type="ECO:0000256" key="9">
    <source>
        <dbReference type="ARBA" id="ARBA00022723"/>
    </source>
</evidence>
<dbReference type="EC" id="2.7.13.3" evidence="4"/>
<evidence type="ECO:0000256" key="4">
    <source>
        <dbReference type="ARBA" id="ARBA00012438"/>
    </source>
</evidence>
<accession>A0A2V5KME0</accession>
<dbReference type="Gene3D" id="3.30.565.10">
    <property type="entry name" value="Histidine kinase-like ATPase, C-terminal domain"/>
    <property type="match status" value="1"/>
</dbReference>
<comment type="caution">
    <text evidence="21">The sequence shown here is derived from an EMBL/GenBank/DDBJ whole genome shotgun (WGS) entry which is preliminary data.</text>
</comment>
<reference evidence="21 22" key="1">
    <citation type="submission" date="2018-05" db="EMBL/GenBank/DDBJ databases">
        <title>Paenibacillus flagellatus sp. nov., isolated from selenium mineral soil.</title>
        <authorList>
            <person name="Dai X."/>
        </authorList>
    </citation>
    <scope>NUCLEOTIDE SEQUENCE [LARGE SCALE GENOMIC DNA]</scope>
    <source>
        <strain evidence="21 22">DXL2</strain>
    </source>
</reference>
<dbReference type="EMBL" id="QJVJ01000002">
    <property type="protein sequence ID" value="PYI56310.1"/>
    <property type="molecule type" value="Genomic_DNA"/>
</dbReference>
<keyword evidence="18" id="KW-1133">Transmembrane helix</keyword>
<dbReference type="SMART" id="SM00387">
    <property type="entry name" value="HATPase_c"/>
    <property type="match status" value="1"/>
</dbReference>
<dbReference type="SUPFAM" id="SSF55874">
    <property type="entry name" value="ATPase domain of HSP90 chaperone/DNA topoisomerase II/histidine kinase"/>
    <property type="match status" value="1"/>
</dbReference>
<keyword evidence="18" id="KW-0812">Transmembrane</keyword>
<evidence type="ECO:0000256" key="15">
    <source>
        <dbReference type="ARBA" id="ARBA00023014"/>
    </source>
</evidence>
<comment type="subcellular location">
    <subcellularLocation>
        <location evidence="3">Cytoplasm</location>
    </subcellularLocation>
</comment>
<evidence type="ECO:0000256" key="19">
    <source>
        <dbReference type="SAM" id="SignalP"/>
    </source>
</evidence>
<dbReference type="PANTHER" id="PTHR24421">
    <property type="entry name" value="NITRATE/NITRITE SENSOR PROTEIN NARX-RELATED"/>
    <property type="match status" value="1"/>
</dbReference>
<organism evidence="21 22">
    <name type="scientific">Paenibacillus flagellatus</name>
    <dbReference type="NCBI Taxonomy" id="2211139"/>
    <lineage>
        <taxon>Bacteria</taxon>
        <taxon>Bacillati</taxon>
        <taxon>Bacillota</taxon>
        <taxon>Bacilli</taxon>
        <taxon>Bacillales</taxon>
        <taxon>Paenibacillaceae</taxon>
        <taxon>Paenibacillus</taxon>
    </lineage>
</organism>
<dbReference type="GO" id="GO:0046872">
    <property type="term" value="F:metal ion binding"/>
    <property type="evidence" value="ECO:0007669"/>
    <property type="project" value="UniProtKB-KW"/>
</dbReference>
<keyword evidence="7" id="KW-0963">Cytoplasm</keyword>
<feature type="signal peptide" evidence="19">
    <location>
        <begin position="1"/>
        <end position="30"/>
    </location>
</feature>
<sequence length="685" mass="75625">MYAFTAGSGRRTAMLIAAHTAWWAAFAASAAVSAYSHWSGVGLYAKPCPETACASFFQLTGVQLSQLERVGIDPELYGGMTVMLLLLQNVSSWAVGFLLYRYGWKDVYCVLASLLLIVTGTMFSTDETLFAHGGPLGTLLTVNVAIGLLYPFFLLLLPEGRFVPRWTAVPAWSIVALAFGSALFPASPVLNFMNWPPLLKEGCALAIQLLVLLQQGIRYARSANAEQKRQIRWFALGMAAFVGATYLDLLVHDRHGLLRVAAQMMLYAGLLFLPFSIGVMVLETRVRRMSAAFDRTLVYFVLSVMSVMAYALVVGVVGVLLQSKDSALLSLVATGLVAVLFHPLRERVQRSVNVLVYGERDDAYRILSDLSEKLEGALTRRSLPNEIVETVARAFRLPYASIDIEGEAGPERLAEYGRRTGDLSHIPLTVQGEAVGRLTLGVRDLGDMLPPRRHELFLDLVRQVSIAVQAVRLTDELARSRERIVIAREEERRRLRNDLHDGLGSVIAGMMLRTEEAIQLHETDPERSRMALDSVRNRMKSAIADIRRLVYSLRPPSLDEFGLAFALEELASQCNDRSIRVSLELPDRELDFHPAVEAAVYRIVQEALANALRHARAESCRIRLEWSDGEVRVSVRDDGIGLPPDLKPGIGIRSMKERAEELGGSCSLRPAPGGGTEVVVRMPAV</sequence>
<evidence type="ECO:0000256" key="10">
    <source>
        <dbReference type="ARBA" id="ARBA00022741"/>
    </source>
</evidence>
<keyword evidence="10" id="KW-0547">Nucleotide-binding</keyword>
<evidence type="ECO:0000256" key="12">
    <source>
        <dbReference type="ARBA" id="ARBA00022840"/>
    </source>
</evidence>
<dbReference type="AlphaFoldDB" id="A0A2V5KME0"/>
<evidence type="ECO:0000256" key="6">
    <source>
        <dbReference type="ARBA" id="ARBA00022485"/>
    </source>
</evidence>
<dbReference type="GO" id="GO:0016020">
    <property type="term" value="C:membrane"/>
    <property type="evidence" value="ECO:0007669"/>
    <property type="project" value="InterPro"/>
</dbReference>
<comment type="function">
    <text evidence="16">Member of the two-component regulatory system NreB/NreC involved in the control of dissimilatory nitrate/nitrite reduction in response to oxygen. NreB functions as a direct oxygen sensor histidine kinase which is autophosphorylated, in the absence of oxygen, probably at the conserved histidine residue, and transfers its phosphate group probably to a conserved aspartate residue of NreC. NreB/NreC activates the expression of the nitrate (narGHJI) and nitrite (nir) reductase operons, as well as the putative nitrate transporter gene narT.</text>
</comment>
<keyword evidence="15" id="KW-0411">Iron-sulfur</keyword>
<dbReference type="GO" id="GO:0046983">
    <property type="term" value="F:protein dimerization activity"/>
    <property type="evidence" value="ECO:0007669"/>
    <property type="project" value="InterPro"/>
</dbReference>
<dbReference type="InterPro" id="IPR004358">
    <property type="entry name" value="Sig_transdc_His_kin-like_C"/>
</dbReference>
<feature type="domain" description="Histidine kinase" evidence="20">
    <location>
        <begin position="494"/>
        <end position="685"/>
    </location>
</feature>
<dbReference type="GO" id="GO:0051539">
    <property type="term" value="F:4 iron, 4 sulfur cluster binding"/>
    <property type="evidence" value="ECO:0007669"/>
    <property type="project" value="UniProtKB-KW"/>
</dbReference>
<feature type="transmembrane region" description="Helical" evidence="18">
    <location>
        <begin position="296"/>
        <end position="321"/>
    </location>
</feature>
<keyword evidence="6" id="KW-0004">4Fe-4S</keyword>
<dbReference type="PRINTS" id="PR00344">
    <property type="entry name" value="BCTRLSENSOR"/>
</dbReference>
<comment type="catalytic activity">
    <reaction evidence="1">
        <text>ATP + protein L-histidine = ADP + protein N-phospho-L-histidine.</text>
        <dbReference type="EC" id="2.7.13.3"/>
    </reaction>
</comment>
<dbReference type="OrthoDB" id="227596at2"/>
<evidence type="ECO:0000256" key="17">
    <source>
        <dbReference type="ARBA" id="ARBA00030800"/>
    </source>
</evidence>
<feature type="transmembrane region" description="Helical" evidence="18">
    <location>
        <begin position="76"/>
        <end position="100"/>
    </location>
</feature>
<dbReference type="Proteomes" id="UP000247476">
    <property type="component" value="Unassembled WGS sequence"/>
</dbReference>
<dbReference type="Pfam" id="PF02518">
    <property type="entry name" value="HATPase_c"/>
    <property type="match status" value="1"/>
</dbReference>
<evidence type="ECO:0000256" key="7">
    <source>
        <dbReference type="ARBA" id="ARBA00022490"/>
    </source>
</evidence>
<evidence type="ECO:0000256" key="2">
    <source>
        <dbReference type="ARBA" id="ARBA00001966"/>
    </source>
</evidence>
<dbReference type="InterPro" id="IPR011712">
    <property type="entry name" value="Sig_transdc_His_kin_sub3_dim/P"/>
</dbReference>
<comment type="cofactor">
    <cofactor evidence="2">
        <name>[4Fe-4S] cluster</name>
        <dbReference type="ChEBI" id="CHEBI:49883"/>
    </cofactor>
</comment>
<feature type="chain" id="PRO_5038486167" description="Oxygen sensor histidine kinase NreB" evidence="19">
    <location>
        <begin position="31"/>
        <end position="685"/>
    </location>
</feature>
<evidence type="ECO:0000256" key="1">
    <source>
        <dbReference type="ARBA" id="ARBA00000085"/>
    </source>
</evidence>
<keyword evidence="14" id="KW-0902">Two-component regulatory system</keyword>
<feature type="transmembrane region" description="Helical" evidence="18">
    <location>
        <begin position="233"/>
        <end position="252"/>
    </location>
</feature>
<evidence type="ECO:0000313" key="21">
    <source>
        <dbReference type="EMBL" id="PYI56310.1"/>
    </source>
</evidence>